<accession>A0ABW1TT10</accession>
<sequence length="72" mass="7863">GRLPCKFGARVRLKQLQLQLTKFRAGNRGPLVFSAITGGSQTQHWRGGGVGRSLISLLYLFTFKSGMRGVNA</sequence>
<evidence type="ECO:0000313" key="2">
    <source>
        <dbReference type="Proteomes" id="UP001596270"/>
    </source>
</evidence>
<protein>
    <submittedName>
        <fullName evidence="1">Uncharacterized protein</fullName>
    </submittedName>
</protein>
<evidence type="ECO:0000313" key="1">
    <source>
        <dbReference type="EMBL" id="MFC6280365.1"/>
    </source>
</evidence>
<comment type="caution">
    <text evidence="1">The sequence shown here is derived from an EMBL/GenBank/DDBJ whole genome shotgun (WGS) entry which is preliminary data.</text>
</comment>
<gene>
    <name evidence="1" type="ORF">ACFQND_03850</name>
</gene>
<feature type="non-terminal residue" evidence="1">
    <location>
        <position position="1"/>
    </location>
</feature>
<dbReference type="RefSeq" id="WP_377412358.1">
    <property type="nucleotide sequence ID" value="NZ_JBHSRS010000006.1"/>
</dbReference>
<keyword evidence="2" id="KW-1185">Reference proteome</keyword>
<organism evidence="1 2">
    <name type="scientific">Polaromonas aquatica</name>
    <dbReference type="NCBI Taxonomy" id="332657"/>
    <lineage>
        <taxon>Bacteria</taxon>
        <taxon>Pseudomonadati</taxon>
        <taxon>Pseudomonadota</taxon>
        <taxon>Betaproteobacteria</taxon>
        <taxon>Burkholderiales</taxon>
        <taxon>Comamonadaceae</taxon>
        <taxon>Polaromonas</taxon>
    </lineage>
</organism>
<dbReference type="Proteomes" id="UP001596270">
    <property type="component" value="Unassembled WGS sequence"/>
</dbReference>
<name>A0ABW1TT10_9BURK</name>
<dbReference type="EMBL" id="JBHSRS010000006">
    <property type="protein sequence ID" value="MFC6280365.1"/>
    <property type="molecule type" value="Genomic_DNA"/>
</dbReference>
<proteinExistence type="predicted"/>
<reference evidence="2" key="1">
    <citation type="journal article" date="2019" name="Int. J. Syst. Evol. Microbiol.">
        <title>The Global Catalogue of Microorganisms (GCM) 10K type strain sequencing project: providing services to taxonomists for standard genome sequencing and annotation.</title>
        <authorList>
            <consortium name="The Broad Institute Genomics Platform"/>
            <consortium name="The Broad Institute Genome Sequencing Center for Infectious Disease"/>
            <person name="Wu L."/>
            <person name="Ma J."/>
        </authorList>
    </citation>
    <scope>NUCLEOTIDE SEQUENCE [LARGE SCALE GENOMIC DNA]</scope>
    <source>
        <strain evidence="2">CCUG 39402</strain>
    </source>
</reference>